<keyword evidence="2" id="KW-1185">Reference proteome</keyword>
<reference evidence="1" key="1">
    <citation type="submission" date="2019-06" db="EMBL/GenBank/DDBJ databases">
        <authorList>
            <person name="Zheng W."/>
        </authorList>
    </citation>
    <scope>NUCLEOTIDE SEQUENCE</scope>
    <source>
        <strain evidence="1">QDHG01</strain>
    </source>
</reference>
<evidence type="ECO:0000313" key="2">
    <source>
        <dbReference type="Proteomes" id="UP000785679"/>
    </source>
</evidence>
<accession>A0A8J8NEG7</accession>
<dbReference type="AlphaFoldDB" id="A0A8J8NEG7"/>
<gene>
    <name evidence="1" type="ORF">FGO68_gene5226</name>
</gene>
<name>A0A8J8NEG7_HALGN</name>
<dbReference type="Proteomes" id="UP000785679">
    <property type="component" value="Unassembled WGS sequence"/>
</dbReference>
<sequence length="187" mass="20441">MIRSTLTCLIEISINIPQKLNLIISTSAESISERFLTLPLPSLVCAYASNMLLTLHASKVQVSQQLTGGESGQNSAKRICKCSAQGWQHLYLSLAGRSLGGQSHTSVRKHEILKKVFIDFYLPTALMMRSCNNLKISVRLPSLSLEGAILLRKYSVKTCSACLSMALAFSVRPYSVASARSNSLSLF</sequence>
<proteinExistence type="predicted"/>
<organism evidence="1 2">
    <name type="scientific">Halteria grandinella</name>
    <dbReference type="NCBI Taxonomy" id="5974"/>
    <lineage>
        <taxon>Eukaryota</taxon>
        <taxon>Sar</taxon>
        <taxon>Alveolata</taxon>
        <taxon>Ciliophora</taxon>
        <taxon>Intramacronucleata</taxon>
        <taxon>Spirotrichea</taxon>
        <taxon>Stichotrichia</taxon>
        <taxon>Sporadotrichida</taxon>
        <taxon>Halteriidae</taxon>
        <taxon>Halteria</taxon>
    </lineage>
</organism>
<dbReference type="EMBL" id="RRYP01018648">
    <property type="protein sequence ID" value="TNV73538.1"/>
    <property type="molecule type" value="Genomic_DNA"/>
</dbReference>
<protein>
    <submittedName>
        <fullName evidence="1">Uncharacterized protein</fullName>
    </submittedName>
</protein>
<comment type="caution">
    <text evidence="1">The sequence shown here is derived from an EMBL/GenBank/DDBJ whole genome shotgun (WGS) entry which is preliminary data.</text>
</comment>
<evidence type="ECO:0000313" key="1">
    <source>
        <dbReference type="EMBL" id="TNV73538.1"/>
    </source>
</evidence>